<name>A0A1V9XN09_9ACAR</name>
<sequence>MSLSRNDVQLRYKRKIVCTLLFIHYGYVVCPVASNGTRCVVRLDKERPPSARKSTHRDFKLPQDIHLEHRRCSCFGRRQLRLYC</sequence>
<accession>A0A1V9XN09</accession>
<keyword evidence="2" id="KW-1185">Reference proteome</keyword>
<comment type="caution">
    <text evidence="1">The sequence shown here is derived from an EMBL/GenBank/DDBJ whole genome shotgun (WGS) entry which is preliminary data.</text>
</comment>
<organism evidence="1 2">
    <name type="scientific">Tropilaelaps mercedesae</name>
    <dbReference type="NCBI Taxonomy" id="418985"/>
    <lineage>
        <taxon>Eukaryota</taxon>
        <taxon>Metazoa</taxon>
        <taxon>Ecdysozoa</taxon>
        <taxon>Arthropoda</taxon>
        <taxon>Chelicerata</taxon>
        <taxon>Arachnida</taxon>
        <taxon>Acari</taxon>
        <taxon>Parasitiformes</taxon>
        <taxon>Mesostigmata</taxon>
        <taxon>Gamasina</taxon>
        <taxon>Dermanyssoidea</taxon>
        <taxon>Laelapidae</taxon>
        <taxon>Tropilaelaps</taxon>
    </lineage>
</organism>
<evidence type="ECO:0000313" key="1">
    <source>
        <dbReference type="EMBL" id="OQR74895.1"/>
    </source>
</evidence>
<protein>
    <submittedName>
        <fullName evidence="1">Uncharacterized protein</fullName>
    </submittedName>
</protein>
<dbReference type="AlphaFoldDB" id="A0A1V9XN09"/>
<dbReference type="InParanoid" id="A0A1V9XN09"/>
<gene>
    <name evidence="1" type="ORF">BIW11_03341</name>
</gene>
<dbReference type="EMBL" id="MNPL01007190">
    <property type="protein sequence ID" value="OQR74895.1"/>
    <property type="molecule type" value="Genomic_DNA"/>
</dbReference>
<proteinExistence type="predicted"/>
<evidence type="ECO:0000313" key="2">
    <source>
        <dbReference type="Proteomes" id="UP000192247"/>
    </source>
</evidence>
<dbReference type="Proteomes" id="UP000192247">
    <property type="component" value="Unassembled WGS sequence"/>
</dbReference>
<reference evidence="1 2" key="1">
    <citation type="journal article" date="2017" name="Gigascience">
        <title>Draft genome of the honey bee ectoparasitic mite, Tropilaelaps mercedesae, is shaped by the parasitic life history.</title>
        <authorList>
            <person name="Dong X."/>
            <person name="Armstrong S.D."/>
            <person name="Xia D."/>
            <person name="Makepeace B.L."/>
            <person name="Darby A.C."/>
            <person name="Kadowaki T."/>
        </authorList>
    </citation>
    <scope>NUCLEOTIDE SEQUENCE [LARGE SCALE GENOMIC DNA]</scope>
    <source>
        <strain evidence="1">Wuxi-XJTLU</strain>
    </source>
</reference>